<evidence type="ECO:0000256" key="1">
    <source>
        <dbReference type="ARBA" id="ARBA00038420"/>
    </source>
</evidence>
<dbReference type="Proteomes" id="UP000199233">
    <property type="component" value="Unassembled WGS sequence"/>
</dbReference>
<dbReference type="RefSeq" id="WP_093281249.1">
    <property type="nucleotide sequence ID" value="NZ_FOFS01000001.1"/>
</dbReference>
<dbReference type="AlphaFoldDB" id="A0A1H9AJN7"/>
<name>A0A1H9AJN7_9GAMM</name>
<feature type="region of interest" description="Disordered" evidence="2">
    <location>
        <begin position="106"/>
        <end position="125"/>
    </location>
</feature>
<dbReference type="SUPFAM" id="SSF51261">
    <property type="entry name" value="Duplicated hybrid motif"/>
    <property type="match status" value="1"/>
</dbReference>
<dbReference type="PROSITE" id="PS51782">
    <property type="entry name" value="LYSM"/>
    <property type="match status" value="1"/>
</dbReference>
<dbReference type="Pfam" id="PF01551">
    <property type="entry name" value="Peptidase_M23"/>
    <property type="match status" value="1"/>
</dbReference>
<feature type="domain" description="LysM" evidence="3">
    <location>
        <begin position="54"/>
        <end position="98"/>
    </location>
</feature>
<dbReference type="SMART" id="SM00257">
    <property type="entry name" value="LysM"/>
    <property type="match status" value="1"/>
</dbReference>
<comment type="similarity">
    <text evidence="1">Belongs to the E.coli NlpD/Haemophilus LppB family.</text>
</comment>
<dbReference type="OrthoDB" id="9795421at2"/>
<keyword evidence="5" id="KW-1185">Reference proteome</keyword>
<dbReference type="CDD" id="cd00118">
    <property type="entry name" value="LysM"/>
    <property type="match status" value="1"/>
</dbReference>
<reference evidence="4 5" key="1">
    <citation type="submission" date="2016-10" db="EMBL/GenBank/DDBJ databases">
        <authorList>
            <person name="de Groot N.N."/>
        </authorList>
    </citation>
    <scope>NUCLEOTIDE SEQUENCE [LARGE SCALE GENOMIC DNA]</scope>
    <source>
        <strain evidence="4 5">DSM 25927</strain>
    </source>
</reference>
<dbReference type="Gene3D" id="3.10.350.10">
    <property type="entry name" value="LysM domain"/>
    <property type="match status" value="1"/>
</dbReference>
<dbReference type="GO" id="GO:0032153">
    <property type="term" value="C:cell division site"/>
    <property type="evidence" value="ECO:0007669"/>
    <property type="project" value="TreeGrafter"/>
</dbReference>
<dbReference type="EMBL" id="FOFS01000001">
    <property type="protein sequence ID" value="SEP76178.1"/>
    <property type="molecule type" value="Genomic_DNA"/>
</dbReference>
<evidence type="ECO:0000256" key="2">
    <source>
        <dbReference type="SAM" id="MobiDB-lite"/>
    </source>
</evidence>
<dbReference type="CDD" id="cd12797">
    <property type="entry name" value="M23_peptidase"/>
    <property type="match status" value="1"/>
</dbReference>
<evidence type="ECO:0000313" key="4">
    <source>
        <dbReference type="EMBL" id="SEP76178.1"/>
    </source>
</evidence>
<dbReference type="PANTHER" id="PTHR21666">
    <property type="entry name" value="PEPTIDASE-RELATED"/>
    <property type="match status" value="1"/>
</dbReference>
<dbReference type="InterPro" id="IPR050570">
    <property type="entry name" value="Cell_wall_metabolism_enzyme"/>
</dbReference>
<dbReference type="GO" id="GO:0004222">
    <property type="term" value="F:metalloendopeptidase activity"/>
    <property type="evidence" value="ECO:0007669"/>
    <property type="project" value="TreeGrafter"/>
</dbReference>
<gene>
    <name evidence="4" type="ORF">SAMN04488038_101408</name>
</gene>
<dbReference type="Gene3D" id="2.70.70.10">
    <property type="entry name" value="Glucose Permease (Domain IIA)"/>
    <property type="match status" value="1"/>
</dbReference>
<dbReference type="InterPro" id="IPR018392">
    <property type="entry name" value="LysM"/>
</dbReference>
<protein>
    <submittedName>
        <fullName evidence="4">Lipoprotein NlpD</fullName>
    </submittedName>
</protein>
<evidence type="ECO:0000313" key="5">
    <source>
        <dbReference type="Proteomes" id="UP000199233"/>
    </source>
</evidence>
<keyword evidence="4" id="KW-0449">Lipoprotein</keyword>
<dbReference type="InterPro" id="IPR011055">
    <property type="entry name" value="Dup_hybrid_motif"/>
</dbReference>
<organism evidence="4 5">
    <name type="scientific">Solimonas aquatica</name>
    <dbReference type="NCBI Taxonomy" id="489703"/>
    <lineage>
        <taxon>Bacteria</taxon>
        <taxon>Pseudomonadati</taxon>
        <taxon>Pseudomonadota</taxon>
        <taxon>Gammaproteobacteria</taxon>
        <taxon>Nevskiales</taxon>
        <taxon>Nevskiaceae</taxon>
        <taxon>Solimonas</taxon>
    </lineage>
</organism>
<dbReference type="STRING" id="489703.SAMN04488038_101408"/>
<sequence>MPSARARAFRWLGAGLAALLLAACGSWSSWEKPAPRAARSQVPARAALPPAGPGEYRVQAGDTLYSIAFRNSLDYRELARWNGIGGDYRIYAGQLLRLKPPAGARPMPAPAISAPPPSPPVASGPVEVVAAPGVAEPEAPPPGLPPAPVPEPLAELGQYEWAWPTLGKLQRGFGQEGSKGIDLVGRLGQPVFAAAPGRVVYSGNALKGYGELIIIKHDETFLSAYGYNRLRHVKEGDIVTGGQPIGELGLGPENQPMLHFEIRNKGQPIDPLLKLPKR</sequence>
<dbReference type="InterPro" id="IPR036779">
    <property type="entry name" value="LysM_dom_sf"/>
</dbReference>
<feature type="compositionally biased region" description="Pro residues" evidence="2">
    <location>
        <begin position="107"/>
        <end position="122"/>
    </location>
</feature>
<accession>A0A1H9AJN7</accession>
<dbReference type="Pfam" id="PF01476">
    <property type="entry name" value="LysM"/>
    <property type="match status" value="1"/>
</dbReference>
<dbReference type="PANTHER" id="PTHR21666:SF263">
    <property type="entry name" value="MUREIN HYDROLASE ACTIVATOR NLPD"/>
    <property type="match status" value="1"/>
</dbReference>
<dbReference type="InterPro" id="IPR016047">
    <property type="entry name" value="M23ase_b-sheet_dom"/>
</dbReference>
<dbReference type="PROSITE" id="PS51257">
    <property type="entry name" value="PROKAR_LIPOPROTEIN"/>
    <property type="match status" value="1"/>
</dbReference>
<evidence type="ECO:0000259" key="3">
    <source>
        <dbReference type="PROSITE" id="PS51782"/>
    </source>
</evidence>
<proteinExistence type="inferred from homology"/>
<dbReference type="GO" id="GO:0009279">
    <property type="term" value="C:cell outer membrane"/>
    <property type="evidence" value="ECO:0007669"/>
    <property type="project" value="TreeGrafter"/>
</dbReference>